<dbReference type="RefSeq" id="WP_345534700.1">
    <property type="nucleotide sequence ID" value="NZ_BAABLD010000017.1"/>
</dbReference>
<comment type="caution">
    <text evidence="1">The sequence shown here is derived from an EMBL/GenBank/DDBJ whole genome shotgun (WGS) entry which is preliminary data.</text>
</comment>
<sequence>MELLEEATTLLTEELLWLLALAEEAALEDEDRTALLATLDAALEALLEDTLDEELDEALAVGAYEHHAEVPKLLLGKALPVHAKLPVLVAYTNVPDFPSATERVPLMVQVAPVFCAHFV</sequence>
<name>A0ABP9R668_9RHOO</name>
<gene>
    <name evidence="1" type="ORF">GCM10025770_38110</name>
</gene>
<proteinExistence type="predicted"/>
<accession>A0ABP9R668</accession>
<dbReference type="Proteomes" id="UP001500547">
    <property type="component" value="Unassembled WGS sequence"/>
</dbReference>
<keyword evidence="2" id="KW-1185">Reference proteome</keyword>
<evidence type="ECO:0000313" key="2">
    <source>
        <dbReference type="Proteomes" id="UP001500547"/>
    </source>
</evidence>
<dbReference type="EMBL" id="BAABLD010000017">
    <property type="protein sequence ID" value="GAA5172246.1"/>
    <property type="molecule type" value="Genomic_DNA"/>
</dbReference>
<organism evidence="1 2">
    <name type="scientific">Viridibacterium curvum</name>
    <dbReference type="NCBI Taxonomy" id="1101404"/>
    <lineage>
        <taxon>Bacteria</taxon>
        <taxon>Pseudomonadati</taxon>
        <taxon>Pseudomonadota</taxon>
        <taxon>Betaproteobacteria</taxon>
        <taxon>Rhodocyclales</taxon>
        <taxon>Rhodocyclaceae</taxon>
        <taxon>Viridibacterium</taxon>
    </lineage>
</organism>
<protein>
    <submittedName>
        <fullName evidence="1">Uncharacterized protein</fullName>
    </submittedName>
</protein>
<reference evidence="2" key="1">
    <citation type="journal article" date="2019" name="Int. J. Syst. Evol. Microbiol.">
        <title>The Global Catalogue of Microorganisms (GCM) 10K type strain sequencing project: providing services to taxonomists for standard genome sequencing and annotation.</title>
        <authorList>
            <consortium name="The Broad Institute Genomics Platform"/>
            <consortium name="The Broad Institute Genome Sequencing Center for Infectious Disease"/>
            <person name="Wu L."/>
            <person name="Ma J."/>
        </authorList>
    </citation>
    <scope>NUCLEOTIDE SEQUENCE [LARGE SCALE GENOMIC DNA]</scope>
    <source>
        <strain evidence="2">JCM 18715</strain>
    </source>
</reference>
<evidence type="ECO:0000313" key="1">
    <source>
        <dbReference type="EMBL" id="GAA5172246.1"/>
    </source>
</evidence>